<dbReference type="GeneID" id="9620530"/>
<evidence type="ECO:0000313" key="2">
    <source>
        <dbReference type="EMBL" id="EFJ51176.1"/>
    </source>
</evidence>
<accession>D8TMS0</accession>
<dbReference type="RefSeq" id="XP_002947643.1">
    <property type="nucleotide sequence ID" value="XM_002947597.1"/>
</dbReference>
<dbReference type="AlphaFoldDB" id="D8TMS0"/>
<evidence type="ECO:0000313" key="3">
    <source>
        <dbReference type="Proteomes" id="UP000001058"/>
    </source>
</evidence>
<keyword evidence="1" id="KW-1133">Transmembrane helix</keyword>
<proteinExistence type="predicted"/>
<keyword evidence="3" id="KW-1185">Reference proteome</keyword>
<sequence>MAHVAMTRHFNTAFDPSKSNIPAEYNFVQPMLLQKPEPTVTNAENVVVADVGPYAEFDPTFSHPKESYWRGPAPEGSFTVGNTYAQRTRLTPLRVPELGATGPRNPLARVLSPFSKEEYYAVEMDLDYGREWPRIVWENGGPVLRPGFLQPFIDPDYPPYWLHRGIARFEISASDRVMQAFVGALYVAVLAAASAALYTFKPALFAAVVVSWARNTLSLAKWAVLLGLAAADRMYLYWVFLAAKLVDGVLARHLPPVRKFCWANFLLWVLYLALCAYFPVHPREAFIVSRATQRPMDVDSAMWCSRPSAATLVSATLTCTILHATDPALCGI</sequence>
<keyword evidence="1" id="KW-0812">Transmembrane</keyword>
<name>D8TMS0_VOLCA</name>
<organism evidence="3">
    <name type="scientific">Volvox carteri f. nagariensis</name>
    <dbReference type="NCBI Taxonomy" id="3068"/>
    <lineage>
        <taxon>Eukaryota</taxon>
        <taxon>Viridiplantae</taxon>
        <taxon>Chlorophyta</taxon>
        <taxon>core chlorophytes</taxon>
        <taxon>Chlorophyceae</taxon>
        <taxon>CS clade</taxon>
        <taxon>Chlamydomonadales</taxon>
        <taxon>Volvocaceae</taxon>
        <taxon>Volvox</taxon>
    </lineage>
</organism>
<reference evidence="2 3" key="1">
    <citation type="journal article" date="2010" name="Science">
        <title>Genomic analysis of organismal complexity in the multicellular green alga Volvox carteri.</title>
        <authorList>
            <person name="Prochnik S.E."/>
            <person name="Umen J."/>
            <person name="Nedelcu A.M."/>
            <person name="Hallmann A."/>
            <person name="Miller S.M."/>
            <person name="Nishii I."/>
            <person name="Ferris P."/>
            <person name="Kuo A."/>
            <person name="Mitros T."/>
            <person name="Fritz-Laylin L.K."/>
            <person name="Hellsten U."/>
            <person name="Chapman J."/>
            <person name="Simakov O."/>
            <person name="Rensing S.A."/>
            <person name="Terry A."/>
            <person name="Pangilinan J."/>
            <person name="Kapitonov V."/>
            <person name="Jurka J."/>
            <person name="Salamov A."/>
            <person name="Shapiro H."/>
            <person name="Schmutz J."/>
            <person name="Grimwood J."/>
            <person name="Lindquist E."/>
            <person name="Lucas S."/>
            <person name="Grigoriev I.V."/>
            <person name="Schmitt R."/>
            <person name="Kirk D."/>
            <person name="Rokhsar D.S."/>
        </authorList>
    </citation>
    <scope>NUCLEOTIDE SEQUENCE [LARGE SCALE GENOMIC DNA]</scope>
    <source>
        <strain evidence="3">f. Nagariensis / Eve</strain>
    </source>
</reference>
<gene>
    <name evidence="2" type="ORF">VOLCADRAFT_103554</name>
</gene>
<dbReference type="InParanoid" id="D8TMS0"/>
<feature type="transmembrane region" description="Helical" evidence="1">
    <location>
        <begin position="260"/>
        <end position="280"/>
    </location>
</feature>
<feature type="transmembrane region" description="Helical" evidence="1">
    <location>
        <begin position="177"/>
        <end position="198"/>
    </location>
</feature>
<protein>
    <recommendedName>
        <fullName evidence="4">Transmembrane protein</fullName>
    </recommendedName>
</protein>
<dbReference type="OrthoDB" id="535523at2759"/>
<keyword evidence="1" id="KW-0472">Membrane</keyword>
<dbReference type="Proteomes" id="UP000001058">
    <property type="component" value="Unassembled WGS sequence"/>
</dbReference>
<evidence type="ECO:0008006" key="4">
    <source>
        <dbReference type="Google" id="ProtNLM"/>
    </source>
</evidence>
<dbReference type="EMBL" id="GL378328">
    <property type="protein sequence ID" value="EFJ51176.1"/>
    <property type="molecule type" value="Genomic_DNA"/>
</dbReference>
<dbReference type="KEGG" id="vcn:VOLCADRAFT_103554"/>
<evidence type="ECO:0000256" key="1">
    <source>
        <dbReference type="SAM" id="Phobius"/>
    </source>
</evidence>